<dbReference type="Pfam" id="PF13380">
    <property type="entry name" value="CoA_binding_2"/>
    <property type="match status" value="1"/>
</dbReference>
<dbReference type="SUPFAM" id="SSF51735">
    <property type="entry name" value="NAD(P)-binding Rossmann-fold domains"/>
    <property type="match status" value="1"/>
</dbReference>
<dbReference type="Proteomes" id="UP001265550">
    <property type="component" value="Unassembled WGS sequence"/>
</dbReference>
<reference evidence="3 4" key="1">
    <citation type="submission" date="2023-07" db="EMBL/GenBank/DDBJ databases">
        <title>Sorghum-associated microbial communities from plants grown in Nebraska, USA.</title>
        <authorList>
            <person name="Schachtman D."/>
        </authorList>
    </citation>
    <scope>NUCLEOTIDE SEQUENCE [LARGE SCALE GENOMIC DNA]</scope>
    <source>
        <strain evidence="3 4">BE240</strain>
    </source>
</reference>
<dbReference type="InterPro" id="IPR016102">
    <property type="entry name" value="Succinyl-CoA_synth-like"/>
</dbReference>
<dbReference type="PROSITE" id="PS50975">
    <property type="entry name" value="ATP_GRASP"/>
    <property type="match status" value="1"/>
</dbReference>
<dbReference type="InterPro" id="IPR036291">
    <property type="entry name" value="NAD(P)-bd_dom_sf"/>
</dbReference>
<dbReference type="InterPro" id="IPR013815">
    <property type="entry name" value="ATP_grasp_subdomain_1"/>
</dbReference>
<protein>
    <submittedName>
        <fullName evidence="3">Acyl-CoA synthetase (NDP forming)</fullName>
    </submittedName>
</protein>
<dbReference type="Pfam" id="PF13549">
    <property type="entry name" value="ATP-grasp_5"/>
    <property type="match status" value="1"/>
</dbReference>
<dbReference type="InterPro" id="IPR011761">
    <property type="entry name" value="ATP-grasp"/>
</dbReference>
<dbReference type="SMART" id="SM00881">
    <property type="entry name" value="CoA_binding"/>
    <property type="match status" value="1"/>
</dbReference>
<dbReference type="RefSeq" id="WP_204733589.1">
    <property type="nucleotide sequence ID" value="NZ_JAVDWE010000005.1"/>
</dbReference>
<keyword evidence="4" id="KW-1185">Reference proteome</keyword>
<dbReference type="EMBL" id="JAVDWE010000005">
    <property type="protein sequence ID" value="MDR7094597.1"/>
    <property type="molecule type" value="Genomic_DNA"/>
</dbReference>
<evidence type="ECO:0000313" key="4">
    <source>
        <dbReference type="Proteomes" id="UP001265550"/>
    </source>
</evidence>
<gene>
    <name evidence="3" type="ORF">J2X09_002338</name>
</gene>
<organism evidence="3 4">
    <name type="scientific">Hydrogenophaga laconesensis</name>
    <dbReference type="NCBI Taxonomy" id="1805971"/>
    <lineage>
        <taxon>Bacteria</taxon>
        <taxon>Pseudomonadati</taxon>
        <taxon>Pseudomonadota</taxon>
        <taxon>Betaproteobacteria</taxon>
        <taxon>Burkholderiales</taxon>
        <taxon>Comamonadaceae</taxon>
        <taxon>Hydrogenophaga</taxon>
    </lineage>
</organism>
<dbReference type="SUPFAM" id="SSF56059">
    <property type="entry name" value="Glutathione synthetase ATP-binding domain-like"/>
    <property type="match status" value="1"/>
</dbReference>
<evidence type="ECO:0000259" key="2">
    <source>
        <dbReference type="PROSITE" id="PS50975"/>
    </source>
</evidence>
<dbReference type="PANTHER" id="PTHR42793">
    <property type="entry name" value="COA BINDING DOMAIN CONTAINING PROTEIN"/>
    <property type="match status" value="1"/>
</dbReference>
<dbReference type="InterPro" id="IPR003781">
    <property type="entry name" value="CoA-bd"/>
</dbReference>
<dbReference type="InterPro" id="IPR032875">
    <property type="entry name" value="Succ_CoA_lig_flav_dom"/>
</dbReference>
<keyword evidence="1" id="KW-0067">ATP-binding</keyword>
<name>A0ABU1VAY2_9BURK</name>
<dbReference type="Gene3D" id="3.30.1490.20">
    <property type="entry name" value="ATP-grasp fold, A domain"/>
    <property type="match status" value="1"/>
</dbReference>
<comment type="caution">
    <text evidence="3">The sequence shown here is derived from an EMBL/GenBank/DDBJ whole genome shotgun (WGS) entry which is preliminary data.</text>
</comment>
<dbReference type="Gene3D" id="3.40.50.261">
    <property type="entry name" value="Succinyl-CoA synthetase domains"/>
    <property type="match status" value="2"/>
</dbReference>
<dbReference type="SUPFAM" id="SSF52210">
    <property type="entry name" value="Succinyl-CoA synthetase domains"/>
    <property type="match status" value="2"/>
</dbReference>
<dbReference type="PANTHER" id="PTHR42793:SF1">
    <property type="entry name" value="PEPTIDYL-LYSINE N-ACETYLTRANSFERASE PATZ"/>
    <property type="match status" value="1"/>
</dbReference>
<proteinExistence type="predicted"/>
<dbReference type="Gene3D" id="3.30.470.20">
    <property type="entry name" value="ATP-grasp fold, B domain"/>
    <property type="match status" value="1"/>
</dbReference>
<keyword evidence="1" id="KW-0547">Nucleotide-binding</keyword>
<evidence type="ECO:0000256" key="1">
    <source>
        <dbReference type="PROSITE-ProRule" id="PRU00409"/>
    </source>
</evidence>
<dbReference type="Pfam" id="PF13607">
    <property type="entry name" value="Succ_CoA_lig"/>
    <property type="match status" value="1"/>
</dbReference>
<feature type="domain" description="ATP-grasp" evidence="2">
    <location>
        <begin position="507"/>
        <end position="717"/>
    </location>
</feature>
<sequence length="717" mass="75766">MSQPQDMLTNRDEVDRPMDLRRLLAPRSVVVVGASPDPNSVSGRVRRNLKLMGFKGDVHLVSRTRDEVDGEPCLKSIDALPMGVDAAVLVVPQAAVEESIQACARRGVGAAAVFASGFAEGGDAGMALQANIARIARENGIALLGPNCMGLINFHDGVPLSFEEFDPRIPAGGPRVAIVGQSGAMTSNTRLALLARGLRVTHSVSTGNEAVVHLEQLIAHLVEREEVDVLTVFAETLRHPRMFLACAARARQLGKPLVLLHPGRSQAARDAAKSHTGALAGDHDVMRALVRREGVAIVDTLDELFDVTALLARYPRPLKSPQAAVISNSGALRGIAIDVDEDLGVPLAKLDEATLASLSQALPAFVTPDNPLDITTAGMQSPALFGESARLVLSDDNVGSLVIALMGGLGDAQVAKAHSILPVLEHFDKPVAFVIMGDESPLDERFVRLVHDSHVPFFRSPDRALRAMAHVHQRSRALQRAGDRVSARPAGMNARLPAGPLAEYKGKQLLSSIGIAVPQGSLGRSVDHAVDVANSLGYPVVLKAQADQLMHKSDVGGVAVGIRSEAELREAWERMQSSVSKGTGGMVLDGILVESMAPRGVELLLGAKRDPQWGVVLMLGLGGVWVEALNDVLLLPADLTAVQMAEEMKRLKGAALLEGLRGTPPVDVAAVSEAASALARWLMAHPEVIEVDINPLIALPQGQGVVALDAVFVAADG</sequence>
<dbReference type="Gene3D" id="3.40.50.720">
    <property type="entry name" value="NAD(P)-binding Rossmann-like Domain"/>
    <property type="match status" value="1"/>
</dbReference>
<accession>A0ABU1VAY2</accession>
<evidence type="ECO:0000313" key="3">
    <source>
        <dbReference type="EMBL" id="MDR7094597.1"/>
    </source>
</evidence>